<dbReference type="InterPro" id="IPR036282">
    <property type="entry name" value="Glutathione-S-Trfase_C_sf"/>
</dbReference>
<dbReference type="AlphaFoldDB" id="A0A7E5VVC8"/>
<dbReference type="GO" id="GO:0006749">
    <property type="term" value="P:glutathione metabolic process"/>
    <property type="evidence" value="ECO:0007669"/>
    <property type="project" value="TreeGrafter"/>
</dbReference>
<name>A0A7E5VVC8_TRINI</name>
<dbReference type="InParanoid" id="A0A7E5VVC8"/>
<evidence type="ECO:0000256" key="4">
    <source>
        <dbReference type="ARBA" id="ARBA00038317"/>
    </source>
</evidence>
<accession>A0A7E5VVC8</accession>
<evidence type="ECO:0000256" key="5">
    <source>
        <dbReference type="ARBA" id="ARBA00047960"/>
    </source>
</evidence>
<comment type="similarity">
    <text evidence="4">Belongs to the GST superfamily. Sigma family.</text>
</comment>
<dbReference type="Gene3D" id="3.40.30.10">
    <property type="entry name" value="Glutaredoxin"/>
    <property type="match status" value="1"/>
</dbReference>
<dbReference type="SFLD" id="SFLDG01205">
    <property type="entry name" value="AMPS.1"/>
    <property type="match status" value="1"/>
</dbReference>
<dbReference type="RefSeq" id="XP_026732232.1">
    <property type="nucleotide sequence ID" value="XM_026876431.1"/>
</dbReference>
<dbReference type="InterPro" id="IPR040079">
    <property type="entry name" value="Glutathione_S-Trfase"/>
</dbReference>
<dbReference type="Pfam" id="PF14497">
    <property type="entry name" value="GST_C_3"/>
    <property type="match status" value="1"/>
</dbReference>
<dbReference type="KEGG" id="tnl:113497001"/>
<evidence type="ECO:0000256" key="3">
    <source>
        <dbReference type="ARBA" id="ARBA00022679"/>
    </source>
</evidence>
<dbReference type="EC" id="2.5.1.18" evidence="2"/>
<dbReference type="GO" id="GO:0004364">
    <property type="term" value="F:glutathione transferase activity"/>
    <property type="evidence" value="ECO:0007669"/>
    <property type="project" value="UniProtKB-EC"/>
</dbReference>
<dbReference type="FunFam" id="1.20.1050.10:FF:000030">
    <property type="entry name" value="Glutathione S-transferase S1"/>
    <property type="match status" value="1"/>
</dbReference>
<keyword evidence="8" id="KW-1185">Reference proteome</keyword>
<dbReference type="InterPro" id="IPR010987">
    <property type="entry name" value="Glutathione-S-Trfase_C-like"/>
</dbReference>
<evidence type="ECO:0000259" key="7">
    <source>
        <dbReference type="PROSITE" id="PS50405"/>
    </source>
</evidence>
<dbReference type="PANTHER" id="PTHR11571:SF224">
    <property type="entry name" value="HEMATOPOIETIC PROSTAGLANDIN D SYNTHASE"/>
    <property type="match status" value="1"/>
</dbReference>
<proteinExistence type="inferred from homology"/>
<dbReference type="InterPro" id="IPR036249">
    <property type="entry name" value="Thioredoxin-like_sf"/>
</dbReference>
<feature type="domain" description="GST C-terminal" evidence="7">
    <location>
        <begin position="82"/>
        <end position="204"/>
    </location>
</feature>
<evidence type="ECO:0000313" key="9">
    <source>
        <dbReference type="RefSeq" id="XP_026732232.1"/>
    </source>
</evidence>
<dbReference type="OrthoDB" id="414243at2759"/>
<dbReference type="Pfam" id="PF02798">
    <property type="entry name" value="GST_N"/>
    <property type="match status" value="1"/>
</dbReference>
<comment type="subunit">
    <text evidence="1">Homodimer.</text>
</comment>
<dbReference type="PROSITE" id="PS50404">
    <property type="entry name" value="GST_NTER"/>
    <property type="match status" value="1"/>
</dbReference>
<dbReference type="PROSITE" id="PS50405">
    <property type="entry name" value="GST_CTER"/>
    <property type="match status" value="1"/>
</dbReference>
<organism evidence="8 9">
    <name type="scientific">Trichoplusia ni</name>
    <name type="common">Cabbage looper</name>
    <dbReference type="NCBI Taxonomy" id="7111"/>
    <lineage>
        <taxon>Eukaryota</taxon>
        <taxon>Metazoa</taxon>
        <taxon>Ecdysozoa</taxon>
        <taxon>Arthropoda</taxon>
        <taxon>Hexapoda</taxon>
        <taxon>Insecta</taxon>
        <taxon>Pterygota</taxon>
        <taxon>Neoptera</taxon>
        <taxon>Endopterygota</taxon>
        <taxon>Lepidoptera</taxon>
        <taxon>Glossata</taxon>
        <taxon>Ditrysia</taxon>
        <taxon>Noctuoidea</taxon>
        <taxon>Noctuidae</taxon>
        <taxon>Plusiinae</taxon>
        <taxon>Trichoplusia</taxon>
    </lineage>
</organism>
<dbReference type="GeneID" id="113497001"/>
<feature type="domain" description="GST N-terminal" evidence="6">
    <location>
        <begin position="3"/>
        <end position="80"/>
    </location>
</feature>
<sequence length="204" mass="23978">MAPVFKLKYNDFMGVAEPIRYLLAYGEIKYENVEIKDNVDWIEEKRFPFGKLPVLEVDKKVLYHCVAISRYVGKLVGLLTPDDLEAAELDAIAMSLHEYWQKVYQWYNETNEMKSVLEKELVEKICPKYLGEFQQIVQKKGSYFGGTKLSWVDLYFVAIVESIEAMWGSKILDKDYPKLHLVYKHVHEIPVINAYVSSRRNYKY</sequence>
<dbReference type="Proteomes" id="UP000322000">
    <property type="component" value="Chromosome 8"/>
</dbReference>
<dbReference type="InterPro" id="IPR004045">
    <property type="entry name" value="Glutathione_S-Trfase_N"/>
</dbReference>
<dbReference type="SUPFAM" id="SSF47616">
    <property type="entry name" value="GST C-terminal domain-like"/>
    <property type="match status" value="1"/>
</dbReference>
<evidence type="ECO:0000313" key="8">
    <source>
        <dbReference type="Proteomes" id="UP000322000"/>
    </source>
</evidence>
<dbReference type="InterPro" id="IPR050213">
    <property type="entry name" value="GST_superfamily"/>
</dbReference>
<reference evidence="9" key="1">
    <citation type="submission" date="2025-08" db="UniProtKB">
        <authorList>
            <consortium name="RefSeq"/>
        </authorList>
    </citation>
    <scope>IDENTIFICATION</scope>
</reference>
<keyword evidence="3" id="KW-0808">Transferase</keyword>
<dbReference type="CDD" id="cd03192">
    <property type="entry name" value="GST_C_Sigma_like"/>
    <property type="match status" value="1"/>
</dbReference>
<gene>
    <name evidence="9" type="primary">LOC113497001</name>
</gene>
<dbReference type="CDD" id="cd03039">
    <property type="entry name" value="GST_N_Sigma_like"/>
    <property type="match status" value="1"/>
</dbReference>
<evidence type="ECO:0000256" key="2">
    <source>
        <dbReference type="ARBA" id="ARBA00012452"/>
    </source>
</evidence>
<dbReference type="PANTHER" id="PTHR11571">
    <property type="entry name" value="GLUTATHIONE S-TRANSFERASE"/>
    <property type="match status" value="1"/>
</dbReference>
<evidence type="ECO:0000256" key="1">
    <source>
        <dbReference type="ARBA" id="ARBA00011738"/>
    </source>
</evidence>
<protein>
    <recommendedName>
        <fullName evidence="2">glutathione transferase</fullName>
        <ecNumber evidence="2">2.5.1.18</ecNumber>
    </recommendedName>
</protein>
<dbReference type="Gene3D" id="1.20.1050.10">
    <property type="match status" value="1"/>
</dbReference>
<dbReference type="SFLD" id="SFLDG00363">
    <property type="entry name" value="AMPS_(cytGST):_Alpha-__Mu-__Pi"/>
    <property type="match status" value="1"/>
</dbReference>
<evidence type="ECO:0000259" key="6">
    <source>
        <dbReference type="PROSITE" id="PS50404"/>
    </source>
</evidence>
<comment type="catalytic activity">
    <reaction evidence="5">
        <text>RX + glutathione = an S-substituted glutathione + a halide anion + H(+)</text>
        <dbReference type="Rhea" id="RHEA:16437"/>
        <dbReference type="ChEBI" id="CHEBI:15378"/>
        <dbReference type="ChEBI" id="CHEBI:16042"/>
        <dbReference type="ChEBI" id="CHEBI:17792"/>
        <dbReference type="ChEBI" id="CHEBI:57925"/>
        <dbReference type="ChEBI" id="CHEBI:90779"/>
        <dbReference type="EC" id="2.5.1.18"/>
    </reaction>
</comment>
<dbReference type="InterPro" id="IPR004046">
    <property type="entry name" value="GST_C"/>
</dbReference>
<dbReference type="SFLD" id="SFLDS00019">
    <property type="entry name" value="Glutathione_Transferase_(cytos"/>
    <property type="match status" value="1"/>
</dbReference>
<dbReference type="SUPFAM" id="SSF52833">
    <property type="entry name" value="Thioredoxin-like"/>
    <property type="match status" value="1"/>
</dbReference>